<keyword evidence="4" id="KW-1185">Reference proteome</keyword>
<protein>
    <submittedName>
        <fullName evidence="3">Uncharacterized protein</fullName>
    </submittedName>
</protein>
<sequence length="384" mass="41543">MNKPTTALATLAAIFVTAGCGGSTNSQAAENSPSGNQSSQASNTATTAEPASAARMNPRYEDAETPEAQQGRQLMTDAKLLEALGQQVNDTLNLPYDVGLVGKQCGEPNDYWDPNTNEITLCYEDIQQSEHRFADNANPDPVIAAVDATTSGFYHELGHATLAIYQLAFTGREEDVADQLSAFMLLAPGADGKPYPNGVRIATNTAQDWKLSAKESGDANDLPFWDGHSMDITRMYNWECWIYGSDPAANANMVASGDLPEDRAGNCEEEFQNMSKAWQQMLGPHLKSPAEPCGPSQTRTDRGDGAAASWPVFLSSRPEQEFMEFMDRSGIGRADLMDRTRATVFLTVCVSFRSPTSTDLVPAGSGLPSTGWDRNTAHAAIRYF</sequence>
<evidence type="ECO:0000256" key="1">
    <source>
        <dbReference type="SAM" id="MobiDB-lite"/>
    </source>
</evidence>
<evidence type="ECO:0000313" key="3">
    <source>
        <dbReference type="EMBL" id="BCI88419.1"/>
    </source>
</evidence>
<feature type="signal peptide" evidence="2">
    <location>
        <begin position="1"/>
        <end position="28"/>
    </location>
</feature>
<organism evidence="3 4">
    <name type="scientific">Mycobacterium kansasii</name>
    <dbReference type="NCBI Taxonomy" id="1768"/>
    <lineage>
        <taxon>Bacteria</taxon>
        <taxon>Bacillati</taxon>
        <taxon>Actinomycetota</taxon>
        <taxon>Actinomycetes</taxon>
        <taxon>Mycobacteriales</taxon>
        <taxon>Mycobacteriaceae</taxon>
        <taxon>Mycobacterium</taxon>
    </lineage>
</organism>
<dbReference type="AlphaFoldDB" id="A0A7G1IFN5"/>
<dbReference type="Pfam" id="PF14247">
    <property type="entry name" value="DUF4344"/>
    <property type="match status" value="1"/>
</dbReference>
<name>A0A7G1IFN5_MYCKA</name>
<feature type="compositionally biased region" description="Polar residues" evidence="1">
    <location>
        <begin position="23"/>
        <end position="49"/>
    </location>
</feature>
<dbReference type="InterPro" id="IPR025644">
    <property type="entry name" value="DUF4344"/>
</dbReference>
<reference evidence="3 4" key="1">
    <citation type="submission" date="2020-07" db="EMBL/GenBank/DDBJ databases">
        <title>Mycobacterium kansasii (former subtype) with zoonotic potential isolated from diseased indoor pet cat, Japan.</title>
        <authorList>
            <person name="Fukano H."/>
            <person name="Terazono T."/>
            <person name="Hoshino Y."/>
        </authorList>
    </citation>
    <scope>NUCLEOTIDE SEQUENCE [LARGE SCALE GENOMIC DNA]</scope>
    <source>
        <strain evidence="3 4">Kuro-I</strain>
    </source>
</reference>
<dbReference type="EMBL" id="AP023343">
    <property type="protein sequence ID" value="BCI88419.1"/>
    <property type="molecule type" value="Genomic_DNA"/>
</dbReference>
<proteinExistence type="predicted"/>
<feature type="chain" id="PRO_5028889517" evidence="2">
    <location>
        <begin position="29"/>
        <end position="384"/>
    </location>
</feature>
<dbReference type="Proteomes" id="UP000516380">
    <property type="component" value="Chromosome"/>
</dbReference>
<evidence type="ECO:0000313" key="4">
    <source>
        <dbReference type="Proteomes" id="UP000516380"/>
    </source>
</evidence>
<evidence type="ECO:0000256" key="2">
    <source>
        <dbReference type="SAM" id="SignalP"/>
    </source>
</evidence>
<keyword evidence="2" id="KW-0732">Signal</keyword>
<feature type="region of interest" description="Disordered" evidence="1">
    <location>
        <begin position="23"/>
        <end position="70"/>
    </location>
</feature>
<gene>
    <name evidence="3" type="ORF">NIIDMKKI_36250</name>
</gene>
<dbReference type="PROSITE" id="PS51257">
    <property type="entry name" value="PROKAR_LIPOPROTEIN"/>
    <property type="match status" value="1"/>
</dbReference>
<accession>A0A7G1IFN5</accession>